<organism evidence="2 3">
    <name type="scientific">Gomphillus americanus</name>
    <dbReference type="NCBI Taxonomy" id="1940652"/>
    <lineage>
        <taxon>Eukaryota</taxon>
        <taxon>Fungi</taxon>
        <taxon>Dikarya</taxon>
        <taxon>Ascomycota</taxon>
        <taxon>Pezizomycotina</taxon>
        <taxon>Lecanoromycetes</taxon>
        <taxon>OSLEUM clade</taxon>
        <taxon>Ostropomycetidae</taxon>
        <taxon>Ostropales</taxon>
        <taxon>Graphidaceae</taxon>
        <taxon>Gomphilloideae</taxon>
        <taxon>Gomphillus</taxon>
    </lineage>
</organism>
<evidence type="ECO:0000313" key="2">
    <source>
        <dbReference type="EMBL" id="CAF9922276.1"/>
    </source>
</evidence>
<reference evidence="2" key="1">
    <citation type="submission" date="2021-03" db="EMBL/GenBank/DDBJ databases">
        <authorList>
            <person name="Tagirdzhanova G."/>
        </authorList>
    </citation>
    <scope>NUCLEOTIDE SEQUENCE</scope>
</reference>
<dbReference type="PANTHER" id="PTHR39697">
    <property type="entry name" value="RICIN B LECTIN DOMAIN-CONTAINING PROTEIN-RELATED"/>
    <property type="match status" value="1"/>
</dbReference>
<keyword evidence="1" id="KW-0812">Transmembrane</keyword>
<gene>
    <name evidence="2" type="ORF">GOMPHAMPRED_002508</name>
</gene>
<keyword evidence="3" id="KW-1185">Reference proteome</keyword>
<dbReference type="OrthoDB" id="5289641at2759"/>
<accession>A0A8H3FCT7</accession>
<evidence type="ECO:0000313" key="3">
    <source>
        <dbReference type="Proteomes" id="UP000664169"/>
    </source>
</evidence>
<comment type="caution">
    <text evidence="2">The sequence shown here is derived from an EMBL/GenBank/DDBJ whole genome shotgun (WGS) entry which is preliminary data.</text>
</comment>
<dbReference type="Proteomes" id="UP000664169">
    <property type="component" value="Unassembled WGS sequence"/>
</dbReference>
<feature type="transmembrane region" description="Helical" evidence="1">
    <location>
        <begin position="183"/>
        <end position="206"/>
    </location>
</feature>
<dbReference type="AlphaFoldDB" id="A0A8H3FCT7"/>
<dbReference type="EMBL" id="CAJPDQ010000018">
    <property type="protein sequence ID" value="CAF9922276.1"/>
    <property type="molecule type" value="Genomic_DNA"/>
</dbReference>
<proteinExistence type="predicted"/>
<dbReference type="PANTHER" id="PTHR39697:SF1">
    <property type="entry name" value="RICIN B LECTIN DOMAIN-CONTAINING PROTEIN"/>
    <property type="match status" value="1"/>
</dbReference>
<sequence length="271" mass="30900">MNTVNTKISDLISEEPTSIYTPGTSIHDTWETPSFAVPRGGEKFIIYLKGTNKAITNVNGEPLLEEVVDTTDKRVQWFCVERNNWIGFQSIESFLYLNHDGGDRMVANGPQFSRYEYMVPRHHPDGDYQLLSPVHYDHLKKAANLDNGPILKYFDHLLHTDTSESTVMDNEEEFYIIQTLSTLLVVSIIFTLNAFIVMVAACNNLVSDGSVERRRLGIVGSTTLLETKNINPRYHVPGPVLLAMYQISYELMKELLQRHGRDYQQSLKPTE</sequence>
<name>A0A8H3FCT7_9LECA</name>
<evidence type="ECO:0000256" key="1">
    <source>
        <dbReference type="SAM" id="Phobius"/>
    </source>
</evidence>
<protein>
    <submittedName>
        <fullName evidence="2">Uncharacterized protein</fullName>
    </submittedName>
</protein>
<keyword evidence="1" id="KW-0472">Membrane</keyword>
<keyword evidence="1" id="KW-1133">Transmembrane helix</keyword>